<dbReference type="PANTHER" id="PTHR33406">
    <property type="entry name" value="MEMBRANE PROTEIN MJ1562-RELATED"/>
    <property type="match status" value="1"/>
</dbReference>
<comment type="caution">
    <text evidence="9">The sequence shown here is derived from an EMBL/GenBank/DDBJ whole genome shotgun (WGS) entry which is preliminary data.</text>
</comment>
<feature type="transmembrane region" description="Helical" evidence="7">
    <location>
        <begin position="226"/>
        <end position="247"/>
    </location>
</feature>
<keyword evidence="4 7" id="KW-0812">Transmembrane</keyword>
<feature type="domain" description="SSD" evidence="8">
    <location>
        <begin position="591"/>
        <end position="719"/>
    </location>
</feature>
<dbReference type="EMBL" id="JAGYPG010000003">
    <property type="protein sequence ID" value="MBS4196784.1"/>
    <property type="molecule type" value="Genomic_DNA"/>
</dbReference>
<keyword evidence="3" id="KW-1003">Cell membrane</keyword>
<keyword evidence="5 7" id="KW-1133">Transmembrane helix</keyword>
<feature type="transmembrane region" description="Helical" evidence="7">
    <location>
        <begin position="405"/>
        <end position="423"/>
    </location>
</feature>
<evidence type="ECO:0000256" key="4">
    <source>
        <dbReference type="ARBA" id="ARBA00022692"/>
    </source>
</evidence>
<dbReference type="AlphaFoldDB" id="A0A942TIP5"/>
<evidence type="ECO:0000313" key="9">
    <source>
        <dbReference type="EMBL" id="MBS4196784.1"/>
    </source>
</evidence>
<organism evidence="9 10">
    <name type="scientific">Lederbergia citri</name>
    <dbReference type="NCBI Taxonomy" id="2833580"/>
    <lineage>
        <taxon>Bacteria</taxon>
        <taxon>Bacillati</taxon>
        <taxon>Bacillota</taxon>
        <taxon>Bacilli</taxon>
        <taxon>Bacillales</taxon>
        <taxon>Bacillaceae</taxon>
        <taxon>Lederbergia</taxon>
    </lineage>
</organism>
<evidence type="ECO:0000256" key="5">
    <source>
        <dbReference type="ARBA" id="ARBA00022989"/>
    </source>
</evidence>
<comment type="similarity">
    <text evidence="2">Belongs to the resistance-nodulation-cell division (RND) (TC 2.A.6) family. MmpL subfamily.</text>
</comment>
<dbReference type="InterPro" id="IPR050545">
    <property type="entry name" value="Mycobact_MmpL"/>
</dbReference>
<feature type="transmembrane region" description="Helical" evidence="7">
    <location>
        <begin position="690"/>
        <end position="713"/>
    </location>
</feature>
<keyword evidence="10" id="KW-1185">Reference proteome</keyword>
<dbReference type="InterPro" id="IPR004869">
    <property type="entry name" value="MMPL_dom"/>
</dbReference>
<evidence type="ECO:0000256" key="3">
    <source>
        <dbReference type="ARBA" id="ARBA00022475"/>
    </source>
</evidence>
<feature type="transmembrane region" description="Helical" evidence="7">
    <location>
        <begin position="331"/>
        <end position="358"/>
    </location>
</feature>
<keyword evidence="6 7" id="KW-0472">Membrane</keyword>
<evidence type="ECO:0000256" key="1">
    <source>
        <dbReference type="ARBA" id="ARBA00004651"/>
    </source>
</evidence>
<sequence>MKLHPFNGWGKYVGGPLSRWITLAIWVLLTVVLSFAWPAVNEVEDDAAEDLPASTMSQQANALINMEFPNDAGNPVLIVWHRDDKLTELDFEAIQTLYSSLQDKPLKMQKTLPPLGNIPVPALSQSASEDGTSIVTPIFFGKSAGTEILQDNMDSLEKIIKQTLNGDPFGKKLTETGLHVRLSGPVGIQTDAVNLFSQADVKLLIATVLLVLILLILLYRSPFMAIIPLIVVGFAYGVISPILGFLADHGWITVDAQGVSIMTVLLFGAGTDYCLFLISRYRDTLLYEENKFKALQAAIKESSGAITMSALTVVIGLGTLGLAHYGSFHRFAVPFSLAVLLMGIAALTLLPALLAIFGRGAFYPFIPRTTKMTEALSIKKGKTIKQRKENGRISKGLGRIVTRRPWTIILIALILLGGLASFVPRIHYTYDLLASFPKDMPSREGFDIISSHFSAGELAPVNIVIDTKGKQEPWMERLESIPFIADVAEPMQGKSNSQLFLYEASLKENPYSLEAINRIPELQDQLKEILDKAGIKDAENHFWIGGETAALYDTKVTTDRDQSVIIPVMIGIISLLLLLYLRSLTAMVYLVATVVLSFFSALGAGWIILHYGLGDPAIQGIIPLYAFVFLVALGEDYNIFMVSEIWKNKRKQNHREAVSSGVIQTGSVITSAGLILAGTFAVLTTLPIQILVQFGIITAIGVLLDTFIVRPLLVPAITTVLGRYAFWPGKLWKKKEVSTENSSVSS</sequence>
<evidence type="ECO:0000256" key="7">
    <source>
        <dbReference type="SAM" id="Phobius"/>
    </source>
</evidence>
<feature type="transmembrane region" description="Helical" evidence="7">
    <location>
        <begin position="621"/>
        <end position="640"/>
    </location>
</feature>
<feature type="transmembrane region" description="Helical" evidence="7">
    <location>
        <begin position="564"/>
        <end position="581"/>
    </location>
</feature>
<evidence type="ECO:0000313" key="10">
    <source>
        <dbReference type="Proteomes" id="UP000681414"/>
    </source>
</evidence>
<feature type="transmembrane region" description="Helical" evidence="7">
    <location>
        <begin position="20"/>
        <end position="40"/>
    </location>
</feature>
<reference evidence="9 10" key="1">
    <citation type="submission" date="2021-05" db="EMBL/GenBank/DDBJ databases">
        <title>Novel Bacillus species.</title>
        <authorList>
            <person name="Liu G."/>
        </authorList>
    </citation>
    <scope>NUCLEOTIDE SEQUENCE [LARGE SCALE GENOMIC DNA]</scope>
    <source>
        <strain evidence="10">FJAT-49780</strain>
    </source>
</reference>
<feature type="transmembrane region" description="Helical" evidence="7">
    <location>
        <begin position="588"/>
        <end position="609"/>
    </location>
</feature>
<proteinExistence type="inferred from homology"/>
<feature type="domain" description="SSD" evidence="8">
    <location>
        <begin position="261"/>
        <end position="356"/>
    </location>
</feature>
<feature type="transmembrane region" description="Helical" evidence="7">
    <location>
        <begin position="302"/>
        <end position="325"/>
    </location>
</feature>
<dbReference type="Proteomes" id="UP000681414">
    <property type="component" value="Unassembled WGS sequence"/>
</dbReference>
<dbReference type="SUPFAM" id="SSF82866">
    <property type="entry name" value="Multidrug efflux transporter AcrB transmembrane domain"/>
    <property type="match status" value="2"/>
</dbReference>
<name>A0A942TIP5_9BACI</name>
<evidence type="ECO:0000256" key="2">
    <source>
        <dbReference type="ARBA" id="ARBA00010157"/>
    </source>
</evidence>
<protein>
    <submittedName>
        <fullName evidence="9">MMPL family transporter</fullName>
    </submittedName>
</protein>
<feature type="transmembrane region" description="Helical" evidence="7">
    <location>
        <begin position="201"/>
        <end position="219"/>
    </location>
</feature>
<dbReference type="PROSITE" id="PS50156">
    <property type="entry name" value="SSD"/>
    <property type="match status" value="2"/>
</dbReference>
<dbReference type="InterPro" id="IPR000731">
    <property type="entry name" value="SSD"/>
</dbReference>
<evidence type="ECO:0000259" key="8">
    <source>
        <dbReference type="PROSITE" id="PS50156"/>
    </source>
</evidence>
<dbReference type="RefSeq" id="WP_213126000.1">
    <property type="nucleotide sequence ID" value="NZ_JAGYPG010000003.1"/>
</dbReference>
<dbReference type="Gene3D" id="1.20.1640.10">
    <property type="entry name" value="Multidrug efflux transporter AcrB transmembrane domain"/>
    <property type="match status" value="2"/>
</dbReference>
<gene>
    <name evidence="9" type="ORF">KHA97_17170</name>
</gene>
<dbReference type="GO" id="GO:0005886">
    <property type="term" value="C:plasma membrane"/>
    <property type="evidence" value="ECO:0007669"/>
    <property type="project" value="UniProtKB-SubCell"/>
</dbReference>
<feature type="transmembrane region" description="Helical" evidence="7">
    <location>
        <begin position="661"/>
        <end position="684"/>
    </location>
</feature>
<feature type="transmembrane region" description="Helical" evidence="7">
    <location>
        <begin position="259"/>
        <end position="281"/>
    </location>
</feature>
<accession>A0A942TIP5</accession>
<evidence type="ECO:0000256" key="6">
    <source>
        <dbReference type="ARBA" id="ARBA00023136"/>
    </source>
</evidence>
<dbReference type="Pfam" id="PF03176">
    <property type="entry name" value="MMPL"/>
    <property type="match status" value="2"/>
</dbReference>
<comment type="subcellular location">
    <subcellularLocation>
        <location evidence="1">Cell membrane</location>
        <topology evidence="1">Multi-pass membrane protein</topology>
    </subcellularLocation>
</comment>
<dbReference type="PANTHER" id="PTHR33406:SF6">
    <property type="entry name" value="MEMBRANE PROTEIN YDGH-RELATED"/>
    <property type="match status" value="1"/>
</dbReference>